<evidence type="ECO:0000256" key="9">
    <source>
        <dbReference type="ARBA" id="ARBA00022723"/>
    </source>
</evidence>
<dbReference type="PANTHER" id="PTHR12053:SF3">
    <property type="entry name" value="CARBOXYPEPTIDASE Q"/>
    <property type="match status" value="1"/>
</dbReference>
<keyword evidence="8" id="KW-0645">Protease</keyword>
<dbReference type="EMBL" id="FNBD01000001">
    <property type="protein sequence ID" value="SDE48609.1"/>
    <property type="molecule type" value="Genomic_DNA"/>
</dbReference>
<keyword evidence="11" id="KW-0378">Hydrolase</keyword>
<evidence type="ECO:0000256" key="20">
    <source>
        <dbReference type="ARBA" id="ARBA00033328"/>
    </source>
</evidence>
<comment type="subunit">
    <text evidence="19">Homodimer. The monomeric form is inactive while the homodimer is active.</text>
</comment>
<evidence type="ECO:0000256" key="6">
    <source>
        <dbReference type="ARBA" id="ARBA00022525"/>
    </source>
</evidence>
<dbReference type="eggNOG" id="COG2234">
    <property type="taxonomic scope" value="Bacteria"/>
</dbReference>
<keyword evidence="6" id="KW-0964">Secreted</keyword>
<organism evidence="23 24">
    <name type="scientific">Cellulophaga baltica</name>
    <dbReference type="NCBI Taxonomy" id="76594"/>
    <lineage>
        <taxon>Bacteria</taxon>
        <taxon>Pseudomonadati</taxon>
        <taxon>Bacteroidota</taxon>
        <taxon>Flavobacteriia</taxon>
        <taxon>Flavobacteriales</taxon>
        <taxon>Flavobacteriaceae</taxon>
        <taxon>Cellulophaga</taxon>
    </lineage>
</organism>
<dbReference type="GO" id="GO:0005764">
    <property type="term" value="C:lysosome"/>
    <property type="evidence" value="ECO:0007669"/>
    <property type="project" value="UniProtKB-SubCell"/>
</dbReference>
<evidence type="ECO:0000256" key="14">
    <source>
        <dbReference type="ARBA" id="ARBA00023034"/>
    </source>
</evidence>
<feature type="compositionally biased region" description="Basic and acidic residues" evidence="21">
    <location>
        <begin position="539"/>
        <end position="558"/>
    </location>
</feature>
<evidence type="ECO:0000256" key="19">
    <source>
        <dbReference type="ARBA" id="ARBA00025833"/>
    </source>
</evidence>
<evidence type="ECO:0000256" key="5">
    <source>
        <dbReference type="ARBA" id="ARBA00014116"/>
    </source>
</evidence>
<evidence type="ECO:0000256" key="16">
    <source>
        <dbReference type="ARBA" id="ARBA00023145"/>
    </source>
</evidence>
<evidence type="ECO:0000313" key="24">
    <source>
        <dbReference type="Proteomes" id="UP000182114"/>
    </source>
</evidence>
<protein>
    <recommendedName>
        <fullName evidence="5">Carboxypeptidase Q</fullName>
    </recommendedName>
    <alternativeName>
        <fullName evidence="20">Plasma glutamate carboxypeptidase</fullName>
    </alternativeName>
</protein>
<dbReference type="Pfam" id="PF04389">
    <property type="entry name" value="Peptidase_M28"/>
    <property type="match status" value="1"/>
</dbReference>
<dbReference type="GO" id="GO:0004180">
    <property type="term" value="F:carboxypeptidase activity"/>
    <property type="evidence" value="ECO:0007669"/>
    <property type="project" value="UniProtKB-KW"/>
</dbReference>
<comment type="subcellular location">
    <subcellularLocation>
        <location evidence="1">Endoplasmic reticulum</location>
    </subcellularLocation>
    <subcellularLocation>
        <location evidence="3">Golgi apparatus</location>
    </subcellularLocation>
    <subcellularLocation>
        <location evidence="2">Lysosome</location>
    </subcellularLocation>
    <subcellularLocation>
        <location evidence="4">Secreted</location>
    </subcellularLocation>
</comment>
<evidence type="ECO:0000256" key="2">
    <source>
        <dbReference type="ARBA" id="ARBA00004371"/>
    </source>
</evidence>
<gene>
    <name evidence="23" type="ORF">SAMN04487992_101447</name>
</gene>
<keyword evidence="15" id="KW-0482">Metalloprotease</keyword>
<proteinExistence type="predicted"/>
<keyword evidence="16" id="KW-0865">Zymogen</keyword>
<evidence type="ECO:0000256" key="1">
    <source>
        <dbReference type="ARBA" id="ARBA00004240"/>
    </source>
</evidence>
<evidence type="ECO:0000256" key="11">
    <source>
        <dbReference type="ARBA" id="ARBA00022801"/>
    </source>
</evidence>
<evidence type="ECO:0000256" key="17">
    <source>
        <dbReference type="ARBA" id="ARBA00023180"/>
    </source>
</evidence>
<dbReference type="GO" id="GO:0005576">
    <property type="term" value="C:extracellular region"/>
    <property type="evidence" value="ECO:0007669"/>
    <property type="project" value="UniProtKB-SubCell"/>
</dbReference>
<keyword evidence="10" id="KW-0732">Signal</keyword>
<keyword evidence="17" id="KW-0325">Glycoprotein</keyword>
<evidence type="ECO:0000256" key="4">
    <source>
        <dbReference type="ARBA" id="ARBA00004613"/>
    </source>
</evidence>
<evidence type="ECO:0000256" key="3">
    <source>
        <dbReference type="ARBA" id="ARBA00004555"/>
    </source>
</evidence>
<dbReference type="SUPFAM" id="SSF53187">
    <property type="entry name" value="Zn-dependent exopeptidases"/>
    <property type="match status" value="1"/>
</dbReference>
<dbReference type="Proteomes" id="UP000182114">
    <property type="component" value="Unassembled WGS sequence"/>
</dbReference>
<keyword evidence="9" id="KW-0479">Metal-binding</keyword>
<dbReference type="Gene3D" id="3.50.30.30">
    <property type="match status" value="1"/>
</dbReference>
<sequence>MLIRLEWHNASFFNILFRFQKLPHAIKRSILVSELINGNIMKTNNLFTVLLLLFSFTASTAQTTDAIVEKMVTEANDNSQLEVLAHELMDVVGPRLVGTPQMKKASDWAIATYKKWGIDARMEEYGKWRGWERGITHVDLIAPRVVSLSGMQLAWSPSTGKKGITANLITIPEVADSIAFQKWLPNVKGKIVLVSMNQPTGRPDYNWEEFATPESFDKMKKDRDALEDSWRERMRKTGFTSRTINQELEKAGALGIIQSRWSNGFGANKIFSANTKKIPVVDLSLEDYGLIYRMTENGDQPKLKVVAESKELGTVPTFNTLAEIKGTEFPEEYVILSAHFDSWDGATGATDNGTGTITMMEAARLLKKFYPNPKRTILIGLWGSEEQGLNGSRAFVEDHPEIIANVQAVFNQDNGTGRVVKISGQGFLHAYDYIGKWLEAAPKDITKQIETTFPGVPSTGGSDYASFVSAGVPAFSLSSLSWSYWNYTWHTNLDTYDKIVFDDVRNNAILTAIMAYKASEDPEKTSREKSVLPINPRSGEQRTWPEPRSPERDGGKIE</sequence>
<dbReference type="InterPro" id="IPR007484">
    <property type="entry name" value="Peptidase_M28"/>
</dbReference>
<reference evidence="24" key="1">
    <citation type="submission" date="2016-10" db="EMBL/GenBank/DDBJ databases">
        <authorList>
            <person name="Varghese N."/>
            <person name="Submissions S."/>
        </authorList>
    </citation>
    <scope>NUCLEOTIDE SEQUENCE [LARGE SCALE GENOMIC DNA]</scope>
    <source>
        <strain evidence="24">DSM 24729</strain>
    </source>
</reference>
<dbReference type="InterPro" id="IPR039866">
    <property type="entry name" value="CPQ"/>
</dbReference>
<evidence type="ECO:0000259" key="22">
    <source>
        <dbReference type="Pfam" id="PF04389"/>
    </source>
</evidence>
<feature type="region of interest" description="Disordered" evidence="21">
    <location>
        <begin position="519"/>
        <end position="558"/>
    </location>
</feature>
<evidence type="ECO:0000256" key="13">
    <source>
        <dbReference type="ARBA" id="ARBA00022833"/>
    </source>
</evidence>
<dbReference type="GO" id="GO:0046872">
    <property type="term" value="F:metal ion binding"/>
    <property type="evidence" value="ECO:0007669"/>
    <property type="project" value="UniProtKB-KW"/>
</dbReference>
<dbReference type="GO" id="GO:0006508">
    <property type="term" value="P:proteolysis"/>
    <property type="evidence" value="ECO:0007669"/>
    <property type="project" value="UniProtKB-KW"/>
</dbReference>
<evidence type="ECO:0000256" key="18">
    <source>
        <dbReference type="ARBA" id="ARBA00023228"/>
    </source>
</evidence>
<evidence type="ECO:0000256" key="7">
    <source>
        <dbReference type="ARBA" id="ARBA00022645"/>
    </source>
</evidence>
<evidence type="ECO:0000256" key="10">
    <source>
        <dbReference type="ARBA" id="ARBA00022729"/>
    </source>
</evidence>
<evidence type="ECO:0000256" key="8">
    <source>
        <dbReference type="ARBA" id="ARBA00022670"/>
    </source>
</evidence>
<keyword evidence="7 23" id="KW-0121">Carboxypeptidase</keyword>
<evidence type="ECO:0000256" key="15">
    <source>
        <dbReference type="ARBA" id="ARBA00023049"/>
    </source>
</evidence>
<keyword evidence="18" id="KW-0458">Lysosome</keyword>
<evidence type="ECO:0000256" key="21">
    <source>
        <dbReference type="SAM" id="MobiDB-lite"/>
    </source>
</evidence>
<dbReference type="Gene3D" id="3.40.630.10">
    <property type="entry name" value="Zn peptidases"/>
    <property type="match status" value="1"/>
</dbReference>
<keyword evidence="12" id="KW-0256">Endoplasmic reticulum</keyword>
<dbReference type="AlphaFoldDB" id="A0A1G7DAR5"/>
<dbReference type="PANTHER" id="PTHR12053">
    <property type="entry name" value="PROTEASE FAMILY M28 PLASMA GLUTAMATE CARBOXYPEPTIDASE-RELATED"/>
    <property type="match status" value="1"/>
</dbReference>
<feature type="compositionally biased region" description="Basic and acidic residues" evidence="21">
    <location>
        <begin position="519"/>
        <end position="530"/>
    </location>
</feature>
<keyword evidence="13" id="KW-0862">Zinc</keyword>
<keyword evidence="24" id="KW-1185">Reference proteome</keyword>
<evidence type="ECO:0000256" key="12">
    <source>
        <dbReference type="ARBA" id="ARBA00022824"/>
    </source>
</evidence>
<feature type="domain" description="Peptidase M28" evidence="22">
    <location>
        <begin position="319"/>
        <end position="507"/>
    </location>
</feature>
<dbReference type="GO" id="GO:0070573">
    <property type="term" value="F:metallodipeptidase activity"/>
    <property type="evidence" value="ECO:0007669"/>
    <property type="project" value="InterPro"/>
</dbReference>
<accession>A0A1G7DAR5</accession>
<name>A0A1G7DAR5_9FLAO</name>
<evidence type="ECO:0000313" key="23">
    <source>
        <dbReference type="EMBL" id="SDE48609.1"/>
    </source>
</evidence>
<keyword evidence="14" id="KW-0333">Golgi apparatus</keyword>